<evidence type="ECO:0008006" key="6">
    <source>
        <dbReference type="Google" id="ProtNLM"/>
    </source>
</evidence>
<dbReference type="InterPro" id="IPR002213">
    <property type="entry name" value="UDP_glucos_trans"/>
</dbReference>
<dbReference type="PROSITE" id="PS00375">
    <property type="entry name" value="UDPGT"/>
    <property type="match status" value="1"/>
</dbReference>
<evidence type="ECO:0000313" key="5">
    <source>
        <dbReference type="Proteomes" id="UP001054252"/>
    </source>
</evidence>
<dbReference type="EMBL" id="BPVZ01000012">
    <property type="protein sequence ID" value="GKU97874.1"/>
    <property type="molecule type" value="Genomic_DNA"/>
</dbReference>
<gene>
    <name evidence="4" type="ORF">SLEP1_g10952</name>
</gene>
<name>A0AAV5IJR8_9ROSI</name>
<comment type="caution">
    <text evidence="4">The sequence shown here is derived from an EMBL/GenBank/DDBJ whole genome shotgun (WGS) entry which is preliminary data.</text>
</comment>
<dbReference type="SUPFAM" id="SSF53756">
    <property type="entry name" value="UDP-Glycosyltransferase/glycogen phosphorylase"/>
    <property type="match status" value="1"/>
</dbReference>
<reference evidence="4 5" key="1">
    <citation type="journal article" date="2021" name="Commun. Biol.">
        <title>The genome of Shorea leprosula (Dipterocarpaceae) highlights the ecological relevance of drought in aseasonal tropical rainforests.</title>
        <authorList>
            <person name="Ng K.K.S."/>
            <person name="Kobayashi M.J."/>
            <person name="Fawcett J.A."/>
            <person name="Hatakeyama M."/>
            <person name="Paape T."/>
            <person name="Ng C.H."/>
            <person name="Ang C.C."/>
            <person name="Tnah L.H."/>
            <person name="Lee C.T."/>
            <person name="Nishiyama T."/>
            <person name="Sese J."/>
            <person name="O'Brien M.J."/>
            <person name="Copetti D."/>
            <person name="Mohd Noor M.I."/>
            <person name="Ong R.C."/>
            <person name="Putra M."/>
            <person name="Sireger I.Z."/>
            <person name="Indrioko S."/>
            <person name="Kosugi Y."/>
            <person name="Izuno A."/>
            <person name="Isagi Y."/>
            <person name="Lee S.L."/>
            <person name="Shimizu K.K."/>
        </authorList>
    </citation>
    <scope>NUCLEOTIDE SEQUENCE [LARGE SCALE GENOMIC DNA]</scope>
    <source>
        <strain evidence="4">214</strain>
    </source>
</reference>
<proteinExistence type="inferred from homology"/>
<protein>
    <recommendedName>
        <fullName evidence="6">UDP-glycosyltransferases domain-containing protein</fullName>
    </recommendedName>
</protein>
<dbReference type="GO" id="GO:0035251">
    <property type="term" value="F:UDP-glucosyltransferase activity"/>
    <property type="evidence" value="ECO:0007669"/>
    <property type="project" value="UniProtKB-ARBA"/>
</dbReference>
<sequence length="193" mass="21227">MSWLNDKHNGSVVYVSFGSAAKLGVDQMEEVAWALKGSGYHFLWVVRATEQAKLPAGFLEETSEKGLVVTWCPQLEVLSHKSTGCFVTHCGFNSVLEALSLGVPMVAVPQWTDQPTNAKFVEDVWGIGIRAQREKEGIVKREVLEGCIKEVMVGEKGEGVRKNANKWKKLATEAIDEGGSSDKNIDEFVAKLM</sequence>
<dbReference type="AlphaFoldDB" id="A0AAV5IJR8"/>
<evidence type="ECO:0000256" key="2">
    <source>
        <dbReference type="ARBA" id="ARBA00022679"/>
    </source>
</evidence>
<evidence type="ECO:0000256" key="3">
    <source>
        <dbReference type="RuleBase" id="RU003718"/>
    </source>
</evidence>
<keyword evidence="3" id="KW-0328">Glycosyltransferase</keyword>
<organism evidence="4 5">
    <name type="scientific">Rubroshorea leprosula</name>
    <dbReference type="NCBI Taxonomy" id="152421"/>
    <lineage>
        <taxon>Eukaryota</taxon>
        <taxon>Viridiplantae</taxon>
        <taxon>Streptophyta</taxon>
        <taxon>Embryophyta</taxon>
        <taxon>Tracheophyta</taxon>
        <taxon>Spermatophyta</taxon>
        <taxon>Magnoliopsida</taxon>
        <taxon>eudicotyledons</taxon>
        <taxon>Gunneridae</taxon>
        <taxon>Pentapetalae</taxon>
        <taxon>rosids</taxon>
        <taxon>malvids</taxon>
        <taxon>Malvales</taxon>
        <taxon>Dipterocarpaceae</taxon>
        <taxon>Rubroshorea</taxon>
    </lineage>
</organism>
<keyword evidence="2 3" id="KW-0808">Transferase</keyword>
<keyword evidence="5" id="KW-1185">Reference proteome</keyword>
<dbReference type="PANTHER" id="PTHR48045:SF26">
    <property type="entry name" value="UDP-GLYCOSYLTRANSFERASE 74E2-LIKE"/>
    <property type="match status" value="1"/>
</dbReference>
<evidence type="ECO:0000256" key="1">
    <source>
        <dbReference type="ARBA" id="ARBA00009995"/>
    </source>
</evidence>
<dbReference type="CDD" id="cd03784">
    <property type="entry name" value="GT1_Gtf-like"/>
    <property type="match status" value="1"/>
</dbReference>
<dbReference type="InterPro" id="IPR035595">
    <property type="entry name" value="UDP_glycos_trans_CS"/>
</dbReference>
<dbReference type="PANTHER" id="PTHR48045">
    <property type="entry name" value="UDP-GLYCOSYLTRANSFERASE 72B1"/>
    <property type="match status" value="1"/>
</dbReference>
<accession>A0AAV5IJR8</accession>
<comment type="similarity">
    <text evidence="1 3">Belongs to the UDP-glycosyltransferase family.</text>
</comment>
<dbReference type="Pfam" id="PF00201">
    <property type="entry name" value="UDPGT"/>
    <property type="match status" value="1"/>
</dbReference>
<dbReference type="Proteomes" id="UP001054252">
    <property type="component" value="Unassembled WGS sequence"/>
</dbReference>
<evidence type="ECO:0000313" key="4">
    <source>
        <dbReference type="EMBL" id="GKU97874.1"/>
    </source>
</evidence>
<dbReference type="Gene3D" id="3.40.50.2000">
    <property type="entry name" value="Glycogen Phosphorylase B"/>
    <property type="match status" value="2"/>
</dbReference>
<dbReference type="FunFam" id="3.40.50.2000:FF:000019">
    <property type="entry name" value="Glycosyltransferase"/>
    <property type="match status" value="1"/>
</dbReference>